<organism evidence="2 3">
    <name type="scientific">Sandarakinorhabdus glacialis</name>
    <dbReference type="NCBI Taxonomy" id="1614636"/>
    <lineage>
        <taxon>Bacteria</taxon>
        <taxon>Pseudomonadati</taxon>
        <taxon>Pseudomonadota</taxon>
        <taxon>Alphaproteobacteria</taxon>
        <taxon>Sphingomonadales</taxon>
        <taxon>Sphingosinicellaceae</taxon>
        <taxon>Sandarakinorhabdus</taxon>
    </lineage>
</organism>
<evidence type="ECO:0000313" key="3">
    <source>
        <dbReference type="Proteomes" id="UP000635071"/>
    </source>
</evidence>
<dbReference type="InterPro" id="IPR029058">
    <property type="entry name" value="AB_hydrolase_fold"/>
</dbReference>
<dbReference type="AlphaFoldDB" id="A0A917E7S4"/>
<dbReference type="Pfam" id="PF12146">
    <property type="entry name" value="Hydrolase_4"/>
    <property type="match status" value="1"/>
</dbReference>
<dbReference type="RefSeq" id="WP_188762062.1">
    <property type="nucleotide sequence ID" value="NZ_BMJM01000003.1"/>
</dbReference>
<accession>A0A917E7S4</accession>
<dbReference type="SUPFAM" id="SSF82784">
    <property type="entry name" value="OsmC-like"/>
    <property type="match status" value="1"/>
</dbReference>
<dbReference type="EMBL" id="BMJM01000003">
    <property type="protein sequence ID" value="GGE07584.1"/>
    <property type="molecule type" value="Genomic_DNA"/>
</dbReference>
<evidence type="ECO:0000313" key="2">
    <source>
        <dbReference type="EMBL" id="GGE07584.1"/>
    </source>
</evidence>
<reference evidence="2" key="2">
    <citation type="submission" date="2020-09" db="EMBL/GenBank/DDBJ databases">
        <authorList>
            <person name="Sun Q."/>
            <person name="Zhou Y."/>
        </authorList>
    </citation>
    <scope>NUCLEOTIDE SEQUENCE</scope>
    <source>
        <strain evidence="2">CGMCC 1.15519</strain>
    </source>
</reference>
<evidence type="ECO:0000259" key="1">
    <source>
        <dbReference type="Pfam" id="PF12146"/>
    </source>
</evidence>
<dbReference type="Pfam" id="PF02566">
    <property type="entry name" value="OsmC"/>
    <property type="match status" value="1"/>
</dbReference>
<reference evidence="2" key="1">
    <citation type="journal article" date="2014" name="Int. J. Syst. Evol. Microbiol.">
        <title>Complete genome sequence of Corynebacterium casei LMG S-19264T (=DSM 44701T), isolated from a smear-ripened cheese.</title>
        <authorList>
            <consortium name="US DOE Joint Genome Institute (JGI-PGF)"/>
            <person name="Walter F."/>
            <person name="Albersmeier A."/>
            <person name="Kalinowski J."/>
            <person name="Ruckert C."/>
        </authorList>
    </citation>
    <scope>NUCLEOTIDE SEQUENCE</scope>
    <source>
        <strain evidence="2">CGMCC 1.15519</strain>
    </source>
</reference>
<dbReference type="PANTHER" id="PTHR39624">
    <property type="entry name" value="PROTEIN INVOLVED IN RIMO-MEDIATED BETA-METHYLTHIOLATION OF RIBOSOMAL PROTEIN S12 YCAO"/>
    <property type="match status" value="1"/>
</dbReference>
<gene>
    <name evidence="2" type="ORF">GCM10011529_12450</name>
</gene>
<sequence>MPTRPFTFANAAGQQLSGRLELPVGRARAWAVFAHCFTCGKDNLAAVRIARGLAGAGIGVLRFDFAGLGDSDGDFVDSGFGLNVDDLVAAAGAMAAAGMPPTLLVGHSLGGAAALAAAGHLPDIRAVAVIAAPFDVANVLHQLSPAAIADIERSGSAGVTLGGRPFTIGRKFIEDVRHQDQRGRIAALGRPLLILHAPGDAVVGIDAATGIYLAAHHPKSFVSLEGADHLLSRARDAEFVADMIGVWAGRYLGEPASDDASAFDAEAEETGASRFDVAMRAGTADFIADEPESMGGLGAGATPYDLLCAALAACSTMTLRMYAEKKGWPIGRIRTGVAHRYEAGTAQPDVLVRQITIEGDIDDEQRAALGRVADRCPVHRILEQGTRFDSVDVRAAHMADAGTLVLPGN</sequence>
<dbReference type="PANTHER" id="PTHR39624:SF2">
    <property type="entry name" value="OSMC-LIKE PROTEIN"/>
    <property type="match status" value="1"/>
</dbReference>
<proteinExistence type="predicted"/>
<dbReference type="Proteomes" id="UP000635071">
    <property type="component" value="Unassembled WGS sequence"/>
</dbReference>
<dbReference type="Gene3D" id="3.40.50.1820">
    <property type="entry name" value="alpha/beta hydrolase"/>
    <property type="match status" value="1"/>
</dbReference>
<dbReference type="InterPro" id="IPR015946">
    <property type="entry name" value="KH_dom-like_a/b"/>
</dbReference>
<dbReference type="Gene3D" id="3.30.300.20">
    <property type="match status" value="1"/>
</dbReference>
<feature type="domain" description="Serine aminopeptidase S33" evidence="1">
    <location>
        <begin position="48"/>
        <end position="138"/>
    </location>
</feature>
<dbReference type="InterPro" id="IPR036102">
    <property type="entry name" value="OsmC/Ohrsf"/>
</dbReference>
<dbReference type="InterPro" id="IPR022742">
    <property type="entry name" value="Hydrolase_4"/>
</dbReference>
<dbReference type="SUPFAM" id="SSF53474">
    <property type="entry name" value="alpha/beta-Hydrolases"/>
    <property type="match status" value="1"/>
</dbReference>
<comment type="caution">
    <text evidence="2">The sequence shown here is derived from an EMBL/GenBank/DDBJ whole genome shotgun (WGS) entry which is preliminary data.</text>
</comment>
<keyword evidence="3" id="KW-1185">Reference proteome</keyword>
<protein>
    <submittedName>
        <fullName evidence="2">Osmotically inducible protein C</fullName>
    </submittedName>
</protein>
<dbReference type="InterPro" id="IPR003718">
    <property type="entry name" value="OsmC/Ohr_fam"/>
</dbReference>
<name>A0A917E7S4_9SPHN</name>